<dbReference type="AlphaFoldDB" id="A0A093IF02"/>
<dbReference type="InterPro" id="IPR009865">
    <property type="entry name" value="Proacrosin-bd"/>
</dbReference>
<dbReference type="PANTHER" id="PTHR21362">
    <property type="entry name" value="ACROSIN-BINDING PROTEIN"/>
    <property type="match status" value="1"/>
</dbReference>
<gene>
    <name evidence="9" type="ORF">N326_10480</name>
</gene>
<dbReference type="GO" id="GO:0005634">
    <property type="term" value="C:nucleus"/>
    <property type="evidence" value="ECO:0007669"/>
    <property type="project" value="TreeGrafter"/>
</dbReference>
<protein>
    <recommendedName>
        <fullName evidence="2">Acrosin-binding protein</fullName>
    </recommendedName>
    <alternativeName>
        <fullName evidence="6">Acrosin-binding protein, 60 kDa form</fullName>
    </alternativeName>
    <alternativeName>
        <fullName evidence="7">Proacrosin-binding protein sp32</fullName>
    </alternativeName>
</protein>
<keyword evidence="3" id="KW-0597">Phosphoprotein</keyword>
<evidence type="ECO:0000256" key="4">
    <source>
        <dbReference type="ARBA" id="ARBA00022729"/>
    </source>
</evidence>
<name>A0A093IF02_EURHL</name>
<evidence type="ECO:0000256" key="2">
    <source>
        <dbReference type="ARBA" id="ARBA00018940"/>
    </source>
</evidence>
<evidence type="ECO:0000313" key="10">
    <source>
        <dbReference type="Proteomes" id="UP000054232"/>
    </source>
</evidence>
<proteinExistence type="predicted"/>
<evidence type="ECO:0000256" key="1">
    <source>
        <dbReference type="ARBA" id="ARBA00004218"/>
    </source>
</evidence>
<organism evidence="9 10">
    <name type="scientific">Eurypyga helias</name>
    <name type="common">Sunbittern</name>
    <name type="synonym">Ardea helias</name>
    <dbReference type="NCBI Taxonomy" id="54383"/>
    <lineage>
        <taxon>Eukaryota</taxon>
        <taxon>Metazoa</taxon>
        <taxon>Chordata</taxon>
        <taxon>Craniata</taxon>
        <taxon>Vertebrata</taxon>
        <taxon>Euteleostomi</taxon>
        <taxon>Archelosauria</taxon>
        <taxon>Archosauria</taxon>
        <taxon>Dinosauria</taxon>
        <taxon>Saurischia</taxon>
        <taxon>Theropoda</taxon>
        <taxon>Coelurosauria</taxon>
        <taxon>Aves</taxon>
        <taxon>Neognathae</taxon>
        <taxon>Neoaves</taxon>
        <taxon>Phaethontimorphae</taxon>
        <taxon>Eurypygiformes</taxon>
        <taxon>Eurypygidae</taxon>
        <taxon>Eurypyga</taxon>
    </lineage>
</organism>
<evidence type="ECO:0000256" key="3">
    <source>
        <dbReference type="ARBA" id="ARBA00022553"/>
    </source>
</evidence>
<keyword evidence="10" id="KW-1185">Reference proteome</keyword>
<dbReference type="EMBL" id="KK560976">
    <property type="protein sequence ID" value="KFW01305.1"/>
    <property type="molecule type" value="Genomic_DNA"/>
</dbReference>
<evidence type="ECO:0000256" key="6">
    <source>
        <dbReference type="ARBA" id="ARBA00032734"/>
    </source>
</evidence>
<evidence type="ECO:0000256" key="5">
    <source>
        <dbReference type="ARBA" id="ARBA00023329"/>
    </source>
</evidence>
<evidence type="ECO:0000256" key="8">
    <source>
        <dbReference type="ARBA" id="ARBA00045517"/>
    </source>
</evidence>
<dbReference type="Pfam" id="PF07222">
    <property type="entry name" value="PBP_sp32"/>
    <property type="match status" value="1"/>
</dbReference>
<accession>A0A093IF02</accession>
<evidence type="ECO:0000313" key="9">
    <source>
        <dbReference type="EMBL" id="KFW01305.1"/>
    </source>
</evidence>
<dbReference type="Proteomes" id="UP000054232">
    <property type="component" value="Unassembled WGS sequence"/>
</dbReference>
<feature type="non-terminal residue" evidence="9">
    <location>
        <position position="1"/>
    </location>
</feature>
<dbReference type="PANTHER" id="PTHR21362:SF1">
    <property type="entry name" value="ACROSIN-BINDING PROTEIN"/>
    <property type="match status" value="1"/>
</dbReference>
<feature type="non-terminal residue" evidence="9">
    <location>
        <position position="89"/>
    </location>
</feature>
<comment type="subcellular location">
    <subcellularLocation>
        <location evidence="1">Cytoplasmic vesicle</location>
        <location evidence="1">Secretory vesicle</location>
        <location evidence="1">Acrosome</location>
    </subcellularLocation>
</comment>
<keyword evidence="5" id="KW-0968">Cytoplasmic vesicle</keyword>
<evidence type="ECO:0000256" key="7">
    <source>
        <dbReference type="ARBA" id="ARBA00033453"/>
    </source>
</evidence>
<sequence length="89" mass="10430">AQQLGTPLSDKEYQQFFMYLRIARRANTVCILRELYGCMNPLVRRLDEYENHGAIPEGPICTELPGTFFPDFCTFSIYRCTKKRLFVKV</sequence>
<reference evidence="9 10" key="1">
    <citation type="submission" date="2014-04" db="EMBL/GenBank/DDBJ databases">
        <title>Genome evolution of avian class.</title>
        <authorList>
            <person name="Zhang G."/>
            <person name="Li C."/>
        </authorList>
    </citation>
    <scope>NUCLEOTIDE SEQUENCE [LARGE SCALE GENOMIC DNA]</scope>
    <source>
        <strain evidence="9">BGI_N326</strain>
    </source>
</reference>
<keyword evidence="4" id="KW-0732">Signal</keyword>
<comment type="function">
    <text evidence="8">Acrosomal protein that maintains proacrosin (pro-ACR) as an enzymatically inactive zymogen in the acrosome. Involved also in the acrosome formation.</text>
</comment>
<dbReference type="GO" id="GO:0001669">
    <property type="term" value="C:acrosomal vesicle"/>
    <property type="evidence" value="ECO:0007669"/>
    <property type="project" value="UniProtKB-SubCell"/>
</dbReference>